<sequence length="195" mass="22057">MGIASYPLKYLAKKVFGEVELGSAFEDPFFEEVEFEKRSFWSGSTKIVKKRRDKSIPESIPDTDGKILRRVRKRAYRLDMKFHLFGIRFGWLGVIGILPVVGDLMILWLSLQVYQEALKVTGGLPPGVSAQMITNIALDFGLGLIPIVGDFVSVCYKANSRNVLVLEKHLKRKYSRTITRPVATPNPRNRLASEI</sequence>
<dbReference type="Pfam" id="PF13430">
    <property type="entry name" value="DUF4112"/>
    <property type="match status" value="1"/>
</dbReference>
<dbReference type="OrthoDB" id="2103474at2759"/>
<accession>A0A0C7N2W1</accession>
<keyword evidence="1" id="KW-0812">Transmembrane</keyword>
<reference evidence="2 3" key="1">
    <citation type="submission" date="2014-12" db="EMBL/GenBank/DDBJ databases">
        <authorList>
            <person name="Neuveglise Cecile"/>
        </authorList>
    </citation>
    <scope>NUCLEOTIDE SEQUENCE [LARGE SCALE GENOMIC DNA]</scope>
    <source>
        <strain evidence="2 3">CBS 12615</strain>
    </source>
</reference>
<dbReference type="PANTHER" id="PTHR35519">
    <property type="entry name" value="MEMBRANE PROTEINS"/>
    <property type="match status" value="1"/>
</dbReference>
<proteinExistence type="predicted"/>
<dbReference type="EMBL" id="LN736364">
    <property type="protein sequence ID" value="CEP62335.1"/>
    <property type="molecule type" value="Genomic_DNA"/>
</dbReference>
<dbReference type="RefSeq" id="XP_022628561.1">
    <property type="nucleotide sequence ID" value="XM_022772215.1"/>
</dbReference>
<feature type="transmembrane region" description="Helical" evidence="1">
    <location>
        <begin position="128"/>
        <end position="152"/>
    </location>
</feature>
<evidence type="ECO:0000256" key="1">
    <source>
        <dbReference type="SAM" id="Phobius"/>
    </source>
</evidence>
<evidence type="ECO:0000313" key="3">
    <source>
        <dbReference type="Proteomes" id="UP000054304"/>
    </source>
</evidence>
<feature type="transmembrane region" description="Helical" evidence="1">
    <location>
        <begin position="82"/>
        <end position="108"/>
    </location>
</feature>
<keyword evidence="1" id="KW-1133">Transmembrane helix</keyword>
<dbReference type="InterPro" id="IPR025187">
    <property type="entry name" value="DUF4112"/>
</dbReference>
<keyword evidence="3" id="KW-1185">Reference proteome</keyword>
<protein>
    <submittedName>
        <fullName evidence="2">LALA0S05e03334g1_1</fullName>
    </submittedName>
</protein>
<dbReference type="PANTHER" id="PTHR35519:SF2">
    <property type="entry name" value="PH DOMAIN PROTEIN"/>
    <property type="match status" value="1"/>
</dbReference>
<dbReference type="STRING" id="1245769.A0A0C7N2W1"/>
<dbReference type="HOGENOM" id="CLU_067862_3_1_1"/>
<organism evidence="2 3">
    <name type="scientific">Lachancea lanzarotensis</name>
    <dbReference type="NCBI Taxonomy" id="1245769"/>
    <lineage>
        <taxon>Eukaryota</taxon>
        <taxon>Fungi</taxon>
        <taxon>Dikarya</taxon>
        <taxon>Ascomycota</taxon>
        <taxon>Saccharomycotina</taxon>
        <taxon>Saccharomycetes</taxon>
        <taxon>Saccharomycetales</taxon>
        <taxon>Saccharomycetaceae</taxon>
        <taxon>Lachancea</taxon>
    </lineage>
</organism>
<dbReference type="AlphaFoldDB" id="A0A0C7N2W1"/>
<dbReference type="GeneID" id="34685802"/>
<name>A0A0C7N2W1_9SACH</name>
<gene>
    <name evidence="2" type="ORF">LALA0_S05e03334g</name>
</gene>
<keyword evidence="1" id="KW-0472">Membrane</keyword>
<evidence type="ECO:0000313" key="2">
    <source>
        <dbReference type="EMBL" id="CEP62335.1"/>
    </source>
</evidence>
<dbReference type="Proteomes" id="UP000054304">
    <property type="component" value="Unassembled WGS sequence"/>
</dbReference>